<proteinExistence type="predicted"/>
<sequence length="84" mass="9020">MTVNKKKTSKEEYTVSGDKLLEKVRQLIKEGNVRSIVIKNKKGEQIVTFPLTIGVVGAVIAPVLAAVGAIAALVSECTIVVERK</sequence>
<dbReference type="Proteomes" id="UP000033944">
    <property type="component" value="Unassembled WGS sequence"/>
</dbReference>
<evidence type="ECO:0000259" key="2">
    <source>
        <dbReference type="Pfam" id="PF14242"/>
    </source>
</evidence>
<comment type="caution">
    <text evidence="3">The sequence shown here is derived from an EMBL/GenBank/DDBJ whole genome shotgun (WGS) entry which is preliminary data.</text>
</comment>
<dbReference type="InterPro" id="IPR025642">
    <property type="entry name" value="DUF4342"/>
</dbReference>
<feature type="domain" description="DUF4342" evidence="2">
    <location>
        <begin position="6"/>
        <end position="83"/>
    </location>
</feature>
<reference evidence="3 4" key="1">
    <citation type="journal article" date="2015" name="Nature">
        <title>rRNA introns, odd ribosomes, and small enigmatic genomes across a large radiation of phyla.</title>
        <authorList>
            <person name="Brown C.T."/>
            <person name="Hug L.A."/>
            <person name="Thomas B.C."/>
            <person name="Sharon I."/>
            <person name="Castelle C.J."/>
            <person name="Singh A."/>
            <person name="Wilkins M.J."/>
            <person name="Williams K.H."/>
            <person name="Banfield J.F."/>
        </authorList>
    </citation>
    <scope>NUCLEOTIDE SEQUENCE [LARGE SCALE GENOMIC DNA]</scope>
</reference>
<keyword evidence="1" id="KW-0472">Membrane</keyword>
<keyword evidence="1" id="KW-1133">Transmembrane helix</keyword>
<dbReference type="AlphaFoldDB" id="A0A0G0NMM9"/>
<evidence type="ECO:0000313" key="4">
    <source>
        <dbReference type="Proteomes" id="UP000033944"/>
    </source>
</evidence>
<organism evidence="3 4">
    <name type="scientific">Candidatus Woesebacteria bacterium GW2011_GWB1_38_8b</name>
    <dbReference type="NCBI Taxonomy" id="1618571"/>
    <lineage>
        <taxon>Bacteria</taxon>
        <taxon>Candidatus Woeseibacteriota</taxon>
    </lineage>
</organism>
<gene>
    <name evidence="3" type="ORF">UT10_C0010G0009</name>
</gene>
<feature type="transmembrane region" description="Helical" evidence="1">
    <location>
        <begin position="49"/>
        <end position="74"/>
    </location>
</feature>
<evidence type="ECO:0000313" key="3">
    <source>
        <dbReference type="EMBL" id="KKQ87134.1"/>
    </source>
</evidence>
<dbReference type="EMBL" id="LBVN01000010">
    <property type="protein sequence ID" value="KKQ87134.1"/>
    <property type="molecule type" value="Genomic_DNA"/>
</dbReference>
<accession>A0A0G0NMM9</accession>
<protein>
    <recommendedName>
        <fullName evidence="2">DUF4342 domain-containing protein</fullName>
    </recommendedName>
</protein>
<name>A0A0G0NMM9_9BACT</name>
<keyword evidence="1" id="KW-0812">Transmembrane</keyword>
<dbReference type="Pfam" id="PF14242">
    <property type="entry name" value="DUF4342"/>
    <property type="match status" value="1"/>
</dbReference>
<evidence type="ECO:0000256" key="1">
    <source>
        <dbReference type="SAM" id="Phobius"/>
    </source>
</evidence>